<protein>
    <submittedName>
        <fullName evidence="2">Uncharacterized protein</fullName>
    </submittedName>
</protein>
<name>A0A6A5BIV0_NAEFO</name>
<dbReference type="Proteomes" id="UP000444721">
    <property type="component" value="Unassembled WGS sequence"/>
</dbReference>
<dbReference type="VEuPathDB" id="AmoebaDB:NF0100730"/>
<feature type="region of interest" description="Disordered" evidence="1">
    <location>
        <begin position="1"/>
        <end position="25"/>
    </location>
</feature>
<evidence type="ECO:0000256" key="1">
    <source>
        <dbReference type="SAM" id="MobiDB-lite"/>
    </source>
</evidence>
<evidence type="ECO:0000313" key="3">
    <source>
        <dbReference type="Proteomes" id="UP000444721"/>
    </source>
</evidence>
<dbReference type="RefSeq" id="XP_044558643.1">
    <property type="nucleotide sequence ID" value="XM_044711049.1"/>
</dbReference>
<dbReference type="GeneID" id="68114535"/>
<dbReference type="VEuPathDB" id="AmoebaDB:NfTy_010270"/>
<comment type="caution">
    <text evidence="2">The sequence shown here is derived from an EMBL/GenBank/DDBJ whole genome shotgun (WGS) entry which is preliminary data.</text>
</comment>
<dbReference type="OMA" id="FICESIC"/>
<dbReference type="VEuPathDB" id="AmoebaDB:FDP41_007317"/>
<keyword evidence="3" id="KW-1185">Reference proteome</keyword>
<accession>A0A6A5BIV0</accession>
<dbReference type="AlphaFoldDB" id="A0A6A5BIV0"/>
<organism evidence="2 3">
    <name type="scientific">Naegleria fowleri</name>
    <name type="common">Brain eating amoeba</name>
    <dbReference type="NCBI Taxonomy" id="5763"/>
    <lineage>
        <taxon>Eukaryota</taxon>
        <taxon>Discoba</taxon>
        <taxon>Heterolobosea</taxon>
        <taxon>Tetramitia</taxon>
        <taxon>Eutetramitia</taxon>
        <taxon>Vahlkampfiidae</taxon>
        <taxon>Naegleria</taxon>
    </lineage>
</organism>
<sequence>MKPVVDLFSPTTNQRTDKSTREEEENLSDWRWNFEERQLMNWLNDVWNCNHNKNVEEQLHSEEDYDDGRNNTIVSLSSSTNNKTSKKIMNKRSIENQQLISEWNRQVAKFNILLPSSEAALHEQQHCLKLLKRMYCEENNLKHYTHNINFLSACFNNLFVPLRYMRLDSKYCCKDYYSAETYPHIRYFEFPKFLNYGIEYNSDSLLELFGSVQLLGGILDTIFEEWDKLETSKKSYGPYSWAPLSRKINLLMTQGEYNDNIPEPPSIQHSSSVAMREPVWRINRSENGEICCVLSDDFRLMEVEYFCLLINKYLPYDQLHIQQLLLTRSAHRRNLYAEWENRISNLSRKKNENAWLSFMFALFEYLFPNSPLDALLKNFLQVLDRLRAKLFQQNDEEGVLSISEITPDLIYSRLSREDIHTGATAVENLCRFLERQHFHGESLTISNWITCGLLKDIHLAEHCILLGSKQLAFICESICDKLYIRNENIPFRFSPAFVLIYLASQSVSDSICDEKLILNVKSEEQPVHRPHRLRFFSAVSLVLEDLFAHVNCGDALLFGALLDRTLEPVIYCEHYNDQQLRNEAYQHWNMALKDHFQTKKSVEQEVAIHYNSDFRKIITENVSRGEDFHFLCALVICLPTCQLLHNNRKNLTKPTLQKSLPSLYSPTMIDNFLNVKQPHPVLLNSHGITSVKEQYFPLLIESKTNEASLISMNDEVVKRAMQDIESAPMTLESLVEMLVERLSSVSFSISDKIELMFFVLRYGFQAPTTPYGLLIIEKCTLHVQSLLKMVLEKVQAKTNSHVFPTY</sequence>
<dbReference type="EMBL" id="VFQX01000058">
    <property type="protein sequence ID" value="KAF0973930.1"/>
    <property type="molecule type" value="Genomic_DNA"/>
</dbReference>
<reference evidence="2 3" key="1">
    <citation type="journal article" date="2019" name="Sci. Rep.">
        <title>Nanopore sequencing improves the draft genome of the human pathogenic amoeba Naegleria fowleri.</title>
        <authorList>
            <person name="Liechti N."/>
            <person name="Schurch N."/>
            <person name="Bruggmann R."/>
            <person name="Wittwer M."/>
        </authorList>
    </citation>
    <scope>NUCLEOTIDE SEQUENCE [LARGE SCALE GENOMIC DNA]</scope>
    <source>
        <strain evidence="2 3">ATCC 30894</strain>
    </source>
</reference>
<proteinExistence type="predicted"/>
<gene>
    <name evidence="2" type="ORF">FDP41_007317</name>
</gene>
<dbReference type="OrthoDB" id="10372121at2759"/>
<evidence type="ECO:0000313" key="2">
    <source>
        <dbReference type="EMBL" id="KAF0973930.1"/>
    </source>
</evidence>